<keyword evidence="2" id="KW-1185">Reference proteome</keyword>
<dbReference type="Proteomes" id="UP001501791">
    <property type="component" value="Unassembled WGS sequence"/>
</dbReference>
<name>A0ABN2CSJ4_9MICO</name>
<organism evidence="1 2">
    <name type="scientific">Brevibacterium picturae</name>
    <dbReference type="NCBI Taxonomy" id="260553"/>
    <lineage>
        <taxon>Bacteria</taxon>
        <taxon>Bacillati</taxon>
        <taxon>Actinomycetota</taxon>
        <taxon>Actinomycetes</taxon>
        <taxon>Micrococcales</taxon>
        <taxon>Brevibacteriaceae</taxon>
        <taxon>Brevibacterium</taxon>
    </lineage>
</organism>
<reference evidence="1 2" key="1">
    <citation type="journal article" date="2019" name="Int. J. Syst. Evol. Microbiol.">
        <title>The Global Catalogue of Microorganisms (GCM) 10K type strain sequencing project: providing services to taxonomists for standard genome sequencing and annotation.</title>
        <authorList>
            <consortium name="The Broad Institute Genomics Platform"/>
            <consortium name="The Broad Institute Genome Sequencing Center for Infectious Disease"/>
            <person name="Wu L."/>
            <person name="Ma J."/>
        </authorList>
    </citation>
    <scope>NUCLEOTIDE SEQUENCE [LARGE SCALE GENOMIC DNA]</scope>
    <source>
        <strain evidence="1 2">JCM 13319</strain>
    </source>
</reference>
<evidence type="ECO:0000313" key="2">
    <source>
        <dbReference type="Proteomes" id="UP001501791"/>
    </source>
</evidence>
<sequence>MSFWKKRDPESVVVNPLDDVDVAVLRRAEQASEMTYALARILESADHNPSYVDQVRSSAHAARELARLHPDASDVEEDSGLSAGEHTSEIVRSLSKRTYQCAQLTADEQALVERALTAYLETAPNEDEREDTESLAEQLRRNHLQFWPKRDSE</sequence>
<evidence type="ECO:0000313" key="1">
    <source>
        <dbReference type="EMBL" id="GAA1563528.1"/>
    </source>
</evidence>
<proteinExistence type="predicted"/>
<dbReference type="EMBL" id="BAAALY010000028">
    <property type="protein sequence ID" value="GAA1563528.1"/>
    <property type="molecule type" value="Genomic_DNA"/>
</dbReference>
<accession>A0ABN2CSJ4</accession>
<gene>
    <name evidence="1" type="ORF">GCM10009691_41350</name>
</gene>
<protein>
    <submittedName>
        <fullName evidence="1">Uncharacterized protein</fullName>
    </submittedName>
</protein>
<comment type="caution">
    <text evidence="1">The sequence shown here is derived from an EMBL/GenBank/DDBJ whole genome shotgun (WGS) entry which is preliminary data.</text>
</comment>